<dbReference type="InterPro" id="IPR036514">
    <property type="entry name" value="SGNH_hydro_sf"/>
</dbReference>
<organism evidence="2 3">
    <name type="scientific">Halalkalibacter suaedae</name>
    <dbReference type="NCBI Taxonomy" id="2822140"/>
    <lineage>
        <taxon>Bacteria</taxon>
        <taxon>Bacillati</taxon>
        <taxon>Bacillota</taxon>
        <taxon>Bacilli</taxon>
        <taxon>Bacillales</taxon>
        <taxon>Bacillaceae</taxon>
        <taxon>Halalkalibacter</taxon>
    </lineage>
</organism>
<dbReference type="Proteomes" id="UP000678228">
    <property type="component" value="Unassembled WGS sequence"/>
</dbReference>
<keyword evidence="3" id="KW-1185">Reference proteome</keyword>
<dbReference type="EMBL" id="JAGKSQ010000002">
    <property type="protein sequence ID" value="MBP3950705.1"/>
    <property type="molecule type" value="Genomic_DNA"/>
</dbReference>
<reference evidence="2" key="1">
    <citation type="submission" date="2021-03" db="EMBL/GenBank/DDBJ databases">
        <title>Bacillus suaedae sp. nov., isolated from Suaeda aralocaspica.</title>
        <authorList>
            <person name="Lei R.F.R."/>
        </authorList>
    </citation>
    <scope>NUCLEOTIDE SEQUENCE</scope>
    <source>
        <strain evidence="2">YZJH907-2</strain>
    </source>
</reference>
<evidence type="ECO:0000259" key="1">
    <source>
        <dbReference type="Pfam" id="PF13472"/>
    </source>
</evidence>
<comment type="caution">
    <text evidence="2">The sequence shown here is derived from an EMBL/GenBank/DDBJ whole genome shotgun (WGS) entry which is preliminary data.</text>
</comment>
<dbReference type="Pfam" id="PF13472">
    <property type="entry name" value="Lipase_GDSL_2"/>
    <property type="match status" value="1"/>
</dbReference>
<dbReference type="CDD" id="cd04506">
    <property type="entry name" value="SGNH_hydrolase_YpmR_like"/>
    <property type="match status" value="1"/>
</dbReference>
<sequence length="312" mass="35261">MHMKKALGAIAILLLVSFLLYLVFLNPSQTKLESVEAVNILNEEQVEDLPETNAAEEVEQLVEANTLEQPTITEDLKDKVREVLDVAINLFTKEQKIVAIGDSLTQGVGDETEKGGYVGILNHTFEDNNINIEIENIGKRGNRSDQLLKRLEKEEIAASIKEADTVLITIGANDIMKIVKSNFTNLTLEPFQKELPNYVVRLTAILDRINGLNPDAQIYLIGFYNPFERYFSDIYQLQIILNDWNTAGKSLTEEYANVHFIPTQDLFLNGDIDLLADDQFHPNTSGYKLIAKRVLEHLEINEETDITPEDVE</sequence>
<dbReference type="SUPFAM" id="SSF52266">
    <property type="entry name" value="SGNH hydrolase"/>
    <property type="match status" value="1"/>
</dbReference>
<dbReference type="PANTHER" id="PTHR30383">
    <property type="entry name" value="THIOESTERASE 1/PROTEASE 1/LYSOPHOSPHOLIPASE L1"/>
    <property type="match status" value="1"/>
</dbReference>
<dbReference type="AlphaFoldDB" id="A0A940WQK5"/>
<evidence type="ECO:0000313" key="2">
    <source>
        <dbReference type="EMBL" id="MBP3950705.1"/>
    </source>
</evidence>
<evidence type="ECO:0000313" key="3">
    <source>
        <dbReference type="Proteomes" id="UP000678228"/>
    </source>
</evidence>
<proteinExistence type="predicted"/>
<name>A0A940WQK5_9BACI</name>
<keyword evidence="2" id="KW-0378">Hydrolase</keyword>
<protein>
    <submittedName>
        <fullName evidence="2">SGNH/GDSL hydrolase family protein</fullName>
    </submittedName>
</protein>
<dbReference type="Gene3D" id="3.40.50.1110">
    <property type="entry name" value="SGNH hydrolase"/>
    <property type="match status" value="1"/>
</dbReference>
<dbReference type="PANTHER" id="PTHR30383:SF27">
    <property type="entry name" value="SPORE GERMINATION LIPASE LIPC"/>
    <property type="match status" value="1"/>
</dbReference>
<feature type="domain" description="SGNH hydrolase-type esterase" evidence="1">
    <location>
        <begin position="99"/>
        <end position="289"/>
    </location>
</feature>
<dbReference type="InterPro" id="IPR013830">
    <property type="entry name" value="SGNH_hydro"/>
</dbReference>
<accession>A0A940WQK5</accession>
<dbReference type="RefSeq" id="WP_210596388.1">
    <property type="nucleotide sequence ID" value="NZ_JAGKSQ010000002.1"/>
</dbReference>
<dbReference type="InterPro" id="IPR051532">
    <property type="entry name" value="Ester_Hydrolysis_Enzymes"/>
</dbReference>
<dbReference type="GO" id="GO:0004622">
    <property type="term" value="F:phosphatidylcholine lysophospholipase activity"/>
    <property type="evidence" value="ECO:0007669"/>
    <property type="project" value="TreeGrafter"/>
</dbReference>
<gene>
    <name evidence="2" type="ORF">J7W16_06125</name>
</gene>